<dbReference type="Proteomes" id="UP001431209">
    <property type="component" value="Unassembled WGS sequence"/>
</dbReference>
<sequence>MMMRCIRSCHFRLFTPNQIKGKLPVFTNQKRFHPKTPNSQATNQEFLYRILRKDHHEHDSLELFEDRSGDDVTNINNYLCTEYLPNLVKQRKSIPLRYMLDAYKTNDRFRELCPEVGAMLISGLIKVFVDSNNINRAIRTFKVEVLMCNGEETSTSGRVRCALPTENDIHVFDDMELLNYILESSLKYNALSPEIALNRTINLYKQISSCPDNLLLLPTTQIINTLIAGCAKLGLHERAMNFYKNELIGALNLRPTLDTFGQLIRAYATNICNIVYSGNINFLTNQFDKAYDFIVKEMNKYEIKPNPIFTNYAIMSFSALNQQDEVSKVLVLYKRSFGFEANHYTLDFMLNGLTKSTNPNHNEVMAQAKQILLTMASTGMSPTIYSYNIMLTGYTKRALIDDAVDFFYANMLPTVHSVESNILPFIAADSVSFNILIGALYRYQQIERIRQLRDTLVINKLDQYVRYLDEVKY</sequence>
<dbReference type="InterPro" id="IPR050872">
    <property type="entry name" value="PPR_P_subfamily"/>
</dbReference>
<dbReference type="InterPro" id="IPR011990">
    <property type="entry name" value="TPR-like_helical_dom_sf"/>
</dbReference>
<evidence type="ECO:0000313" key="3">
    <source>
        <dbReference type="Proteomes" id="UP001431209"/>
    </source>
</evidence>
<evidence type="ECO:0000313" key="2">
    <source>
        <dbReference type="EMBL" id="KAL0488710.1"/>
    </source>
</evidence>
<evidence type="ECO:0008006" key="4">
    <source>
        <dbReference type="Google" id="ProtNLM"/>
    </source>
</evidence>
<reference evidence="2 3" key="1">
    <citation type="submission" date="2024-03" db="EMBL/GenBank/DDBJ databases">
        <title>The Acrasis kona genome and developmental transcriptomes reveal deep origins of eukaryotic multicellular pathways.</title>
        <authorList>
            <person name="Sheikh S."/>
            <person name="Fu C.-J."/>
            <person name="Brown M.W."/>
            <person name="Baldauf S.L."/>
        </authorList>
    </citation>
    <scope>NUCLEOTIDE SEQUENCE [LARGE SCALE GENOMIC DNA]</scope>
    <source>
        <strain evidence="2 3">ATCC MYA-3509</strain>
    </source>
</reference>
<name>A0AAW2ZH00_9EUKA</name>
<dbReference type="InterPro" id="IPR002885">
    <property type="entry name" value="PPR_rpt"/>
</dbReference>
<protein>
    <recommendedName>
        <fullName evidence="4">Pentatricopeptide repeat-containing protein</fullName>
    </recommendedName>
</protein>
<comment type="similarity">
    <text evidence="1">Belongs to the PPR family. P subfamily.</text>
</comment>
<dbReference type="Gene3D" id="1.25.40.10">
    <property type="entry name" value="Tetratricopeptide repeat domain"/>
    <property type="match status" value="2"/>
</dbReference>
<dbReference type="AlphaFoldDB" id="A0AAW2ZH00"/>
<comment type="caution">
    <text evidence="2">The sequence shown here is derived from an EMBL/GenBank/DDBJ whole genome shotgun (WGS) entry which is preliminary data.</text>
</comment>
<accession>A0AAW2ZH00</accession>
<dbReference type="PANTHER" id="PTHR46128:SF211">
    <property type="entry name" value="PENTACOTRIPEPTIDE-REPEAT REGION OF PRORP DOMAIN-CONTAINING PROTEIN"/>
    <property type="match status" value="1"/>
</dbReference>
<dbReference type="EMBL" id="JAOPGA020001462">
    <property type="protein sequence ID" value="KAL0488710.1"/>
    <property type="molecule type" value="Genomic_DNA"/>
</dbReference>
<keyword evidence="3" id="KW-1185">Reference proteome</keyword>
<evidence type="ECO:0000256" key="1">
    <source>
        <dbReference type="ARBA" id="ARBA00007626"/>
    </source>
</evidence>
<dbReference type="Pfam" id="PF01535">
    <property type="entry name" value="PPR"/>
    <property type="match status" value="2"/>
</dbReference>
<dbReference type="PANTHER" id="PTHR46128">
    <property type="entry name" value="MITOCHONDRIAL GROUP I INTRON SPLICING FACTOR CCM1"/>
    <property type="match status" value="1"/>
</dbReference>
<proteinExistence type="inferred from homology"/>
<organism evidence="2 3">
    <name type="scientific">Acrasis kona</name>
    <dbReference type="NCBI Taxonomy" id="1008807"/>
    <lineage>
        <taxon>Eukaryota</taxon>
        <taxon>Discoba</taxon>
        <taxon>Heterolobosea</taxon>
        <taxon>Tetramitia</taxon>
        <taxon>Eutetramitia</taxon>
        <taxon>Acrasidae</taxon>
        <taxon>Acrasis</taxon>
    </lineage>
</organism>
<gene>
    <name evidence="2" type="ORF">AKO1_015857</name>
</gene>